<organism evidence="4 5">
    <name type="scientific">Rhodamnia argentea</name>
    <dbReference type="NCBI Taxonomy" id="178133"/>
    <lineage>
        <taxon>Eukaryota</taxon>
        <taxon>Viridiplantae</taxon>
        <taxon>Streptophyta</taxon>
        <taxon>Embryophyta</taxon>
        <taxon>Tracheophyta</taxon>
        <taxon>Spermatophyta</taxon>
        <taxon>Magnoliopsida</taxon>
        <taxon>eudicotyledons</taxon>
        <taxon>Gunneridae</taxon>
        <taxon>Pentapetalae</taxon>
        <taxon>rosids</taxon>
        <taxon>malvids</taxon>
        <taxon>Myrtales</taxon>
        <taxon>Myrtaceae</taxon>
        <taxon>Myrtoideae</taxon>
        <taxon>Myrteae</taxon>
        <taxon>Australasian group</taxon>
        <taxon>Rhodamnia</taxon>
    </lineage>
</organism>
<keyword evidence="4" id="KW-1185">Reference proteome</keyword>
<dbReference type="GeneID" id="115755506"/>
<feature type="compositionally biased region" description="Basic and acidic residues" evidence="1">
    <location>
        <begin position="57"/>
        <end position="70"/>
    </location>
</feature>
<feature type="domain" description="DUF3475" evidence="3">
    <location>
        <begin position="129"/>
        <end position="184"/>
    </location>
</feature>
<dbReference type="InterPro" id="IPR007700">
    <property type="entry name" value="DUF668"/>
</dbReference>
<dbReference type="Pfam" id="PF11961">
    <property type="entry name" value="DUF3475"/>
    <property type="match status" value="1"/>
</dbReference>
<feature type="domain" description="DUF668" evidence="2">
    <location>
        <begin position="350"/>
        <end position="434"/>
    </location>
</feature>
<gene>
    <name evidence="5" type="primary">LOC115755506</name>
</gene>
<evidence type="ECO:0000313" key="5">
    <source>
        <dbReference type="RefSeq" id="XP_048130576.1"/>
    </source>
</evidence>
<dbReference type="PANTHER" id="PTHR31730:SF32">
    <property type="entry name" value="PROTEIN PSK SIMULATOR 1"/>
    <property type="match status" value="1"/>
</dbReference>
<name>A0ABM3H1U1_9MYRT</name>
<reference evidence="4" key="1">
    <citation type="submission" date="2025-05" db="UniProtKB">
        <authorList>
            <consortium name="RefSeq"/>
        </authorList>
    </citation>
    <scope>NUCLEOTIDE SEQUENCE [LARGE SCALE GENOMIC DNA]</scope>
</reference>
<proteinExistence type="predicted"/>
<sequence length="600" mass="66835">MVFNLTFVFDDDSLNTSPGSPPAFLPSPSVASPPACNGCIGVISRFDELQLRGRLEDRGAAEEMRDEDSGGRNGLAGKANRIAKKQVKEVSLLVKAVKVLDAIGASMTNLNMNNSFMSRRAANEKIIEVLAFEVGNTITKGANLMQSLVEQNIVSLKVEVLPSEGVQYLVSTDMDELLRIAAADQRKELQLFTKEVVRLGNLCKDHQFHHLDLYFDKMESRPASGTPLRKDAWAVMLPLMNLVRPTAELYHELHALDSYEQEYQHKLQEHISLDAKDKDESLPILRSKLRSQRRHVKSLKNISLWSRALDGVVEKLVDIILCLQYEVLKAFGSADFEREAGGSASSGSKLGSSGMALHYAIIITLIDNIVTHSGSVPPTMTNALYQSLPPGIKSALRFWLRQGQIQEEPTILIIKAQMEKTLSWLAPVAANTIKAHYGFARLGEWPSMRSRVNQRCTVKDDFVRFNTLYHADKEKTDSYIVELLFWLHQLVCKRRAINNGVTCSLDSMVSSLSNEEIRLSSHSLRKDVDKRKLMPRTRETLESETEGPCSCYDHLLCTGICDSPTNRSLGVSVPILKTLSMDFGIDMMTALDVIDGITAP</sequence>
<evidence type="ECO:0000259" key="3">
    <source>
        <dbReference type="Pfam" id="PF11961"/>
    </source>
</evidence>
<reference evidence="5" key="2">
    <citation type="submission" date="2025-08" db="UniProtKB">
        <authorList>
            <consortium name="RefSeq"/>
        </authorList>
    </citation>
    <scope>IDENTIFICATION</scope>
    <source>
        <tissue evidence="5">Leaf</tissue>
    </source>
</reference>
<evidence type="ECO:0000256" key="1">
    <source>
        <dbReference type="SAM" id="MobiDB-lite"/>
    </source>
</evidence>
<accession>A0ABM3H1U1</accession>
<evidence type="ECO:0000259" key="2">
    <source>
        <dbReference type="Pfam" id="PF05003"/>
    </source>
</evidence>
<evidence type="ECO:0000313" key="4">
    <source>
        <dbReference type="Proteomes" id="UP000827889"/>
    </source>
</evidence>
<dbReference type="RefSeq" id="XP_048130576.1">
    <property type="nucleotide sequence ID" value="XM_048274619.1"/>
</dbReference>
<dbReference type="InterPro" id="IPR045021">
    <property type="entry name" value="PSI1/2/3"/>
</dbReference>
<dbReference type="Pfam" id="PF05003">
    <property type="entry name" value="DUF668"/>
    <property type="match status" value="1"/>
</dbReference>
<dbReference type="PANTHER" id="PTHR31730">
    <property type="entry name" value="OS01G0873900 PROTEIN"/>
    <property type="match status" value="1"/>
</dbReference>
<protein>
    <submittedName>
        <fullName evidence="5">Protein PSK SIMULATOR 1-like isoform X1</fullName>
    </submittedName>
</protein>
<dbReference type="InterPro" id="IPR021864">
    <property type="entry name" value="DUF3475"/>
</dbReference>
<feature type="region of interest" description="Disordered" evidence="1">
    <location>
        <begin position="57"/>
        <end position="77"/>
    </location>
</feature>
<dbReference type="Proteomes" id="UP000827889">
    <property type="component" value="Chromosome 2"/>
</dbReference>